<protein>
    <submittedName>
        <fullName evidence="2">Uncharacterized protein</fullName>
    </submittedName>
</protein>
<proteinExistence type="predicted"/>
<gene>
    <name evidence="2" type="ORF">AVDCRST_MAG93-8544</name>
</gene>
<feature type="compositionally biased region" description="Low complexity" evidence="1">
    <location>
        <begin position="29"/>
        <end position="43"/>
    </location>
</feature>
<organism evidence="2">
    <name type="scientific">uncultured Chloroflexia bacterium</name>
    <dbReference type="NCBI Taxonomy" id="1672391"/>
    <lineage>
        <taxon>Bacteria</taxon>
        <taxon>Bacillati</taxon>
        <taxon>Chloroflexota</taxon>
        <taxon>Chloroflexia</taxon>
        <taxon>environmental samples</taxon>
    </lineage>
</organism>
<reference evidence="2" key="1">
    <citation type="submission" date="2020-02" db="EMBL/GenBank/DDBJ databases">
        <authorList>
            <person name="Meier V. D."/>
        </authorList>
    </citation>
    <scope>NUCLEOTIDE SEQUENCE</scope>
    <source>
        <strain evidence="2">AVDCRST_MAG93</strain>
    </source>
</reference>
<feature type="compositionally biased region" description="Basic and acidic residues" evidence="1">
    <location>
        <begin position="14"/>
        <end position="28"/>
    </location>
</feature>
<evidence type="ECO:0000256" key="1">
    <source>
        <dbReference type="SAM" id="MobiDB-lite"/>
    </source>
</evidence>
<evidence type="ECO:0000313" key="2">
    <source>
        <dbReference type="EMBL" id="CAA9372703.1"/>
    </source>
</evidence>
<dbReference type="AlphaFoldDB" id="A0A6J4N211"/>
<name>A0A6J4N211_9CHLR</name>
<feature type="region of interest" description="Disordered" evidence="1">
    <location>
        <begin position="1"/>
        <end position="43"/>
    </location>
</feature>
<feature type="non-terminal residue" evidence="2">
    <location>
        <position position="1"/>
    </location>
</feature>
<dbReference type="EMBL" id="CADCTR010002883">
    <property type="protein sequence ID" value="CAA9372703.1"/>
    <property type="molecule type" value="Genomic_DNA"/>
</dbReference>
<accession>A0A6J4N211</accession>
<sequence length="43" mass="4648">TAAASMGGLSSCAEEAKEDPAEEQRRELQQQVEQPEQTQPTMG</sequence>